<gene>
    <name evidence="3" type="ORF">OE88DRAFT_1642909</name>
</gene>
<dbReference type="AlphaFoldDB" id="A0A5C3NL63"/>
<dbReference type="STRING" id="5364.A0A5C3NL63"/>
<keyword evidence="1" id="KW-0175">Coiled coil</keyword>
<dbReference type="Proteomes" id="UP000305948">
    <property type="component" value="Unassembled WGS sequence"/>
</dbReference>
<reference evidence="3 4" key="1">
    <citation type="journal article" date="2019" name="Nat. Ecol. Evol.">
        <title>Megaphylogeny resolves global patterns of mushroom evolution.</title>
        <authorList>
            <person name="Varga T."/>
            <person name="Krizsan K."/>
            <person name="Foldi C."/>
            <person name="Dima B."/>
            <person name="Sanchez-Garcia M."/>
            <person name="Sanchez-Ramirez S."/>
            <person name="Szollosi G.J."/>
            <person name="Szarkandi J.G."/>
            <person name="Papp V."/>
            <person name="Albert L."/>
            <person name="Andreopoulos W."/>
            <person name="Angelini C."/>
            <person name="Antonin V."/>
            <person name="Barry K.W."/>
            <person name="Bougher N.L."/>
            <person name="Buchanan P."/>
            <person name="Buyck B."/>
            <person name="Bense V."/>
            <person name="Catcheside P."/>
            <person name="Chovatia M."/>
            <person name="Cooper J."/>
            <person name="Damon W."/>
            <person name="Desjardin D."/>
            <person name="Finy P."/>
            <person name="Geml J."/>
            <person name="Haridas S."/>
            <person name="Hughes K."/>
            <person name="Justo A."/>
            <person name="Karasinski D."/>
            <person name="Kautmanova I."/>
            <person name="Kiss B."/>
            <person name="Kocsube S."/>
            <person name="Kotiranta H."/>
            <person name="LaButti K.M."/>
            <person name="Lechner B.E."/>
            <person name="Liimatainen K."/>
            <person name="Lipzen A."/>
            <person name="Lukacs Z."/>
            <person name="Mihaltcheva S."/>
            <person name="Morgado L.N."/>
            <person name="Niskanen T."/>
            <person name="Noordeloos M.E."/>
            <person name="Ohm R.A."/>
            <person name="Ortiz-Santana B."/>
            <person name="Ovrebo C."/>
            <person name="Racz N."/>
            <person name="Riley R."/>
            <person name="Savchenko A."/>
            <person name="Shiryaev A."/>
            <person name="Soop K."/>
            <person name="Spirin V."/>
            <person name="Szebenyi C."/>
            <person name="Tomsovsky M."/>
            <person name="Tulloss R.E."/>
            <person name="Uehling J."/>
            <person name="Grigoriev I.V."/>
            <person name="Vagvolgyi C."/>
            <person name="Papp T."/>
            <person name="Martin F.M."/>
            <person name="Miettinen O."/>
            <person name="Hibbett D.S."/>
            <person name="Nagy L.G."/>
        </authorList>
    </citation>
    <scope>NUCLEOTIDE SEQUENCE [LARGE SCALE GENOMIC DNA]</scope>
    <source>
        <strain evidence="3 4">OMC1185</strain>
    </source>
</reference>
<sequence length="181" mass="19824">MSTCPKATPRVPYAALNMPGPVLEVDPEALTALLKSFSAPLPNLSFASSKAGPLTAARTNVDKPLLCPPEHKLLQASQHSLAPGNSSKSEQTRGLNSSSKSEPEHPRATSQQIIALLTLLDKLDAEVVGEVQRVQENIKETRAEIREYRREKRARVERGRERAEVMKRMTVGADSDFWAGV</sequence>
<name>A0A5C3NL63_9AGAM</name>
<accession>A0A5C3NL63</accession>
<protein>
    <submittedName>
        <fullName evidence="3">Uncharacterized protein</fullName>
    </submittedName>
</protein>
<feature type="coiled-coil region" evidence="1">
    <location>
        <begin position="131"/>
        <end position="158"/>
    </location>
</feature>
<evidence type="ECO:0000313" key="4">
    <source>
        <dbReference type="Proteomes" id="UP000305948"/>
    </source>
</evidence>
<dbReference type="EMBL" id="ML213506">
    <property type="protein sequence ID" value="TFK54371.1"/>
    <property type="molecule type" value="Genomic_DNA"/>
</dbReference>
<evidence type="ECO:0000256" key="2">
    <source>
        <dbReference type="SAM" id="MobiDB-lite"/>
    </source>
</evidence>
<feature type="region of interest" description="Disordered" evidence="2">
    <location>
        <begin position="77"/>
        <end position="109"/>
    </location>
</feature>
<dbReference type="OrthoDB" id="3018737at2759"/>
<evidence type="ECO:0000256" key="1">
    <source>
        <dbReference type="SAM" id="Coils"/>
    </source>
</evidence>
<feature type="compositionally biased region" description="Polar residues" evidence="2">
    <location>
        <begin position="77"/>
        <end position="100"/>
    </location>
</feature>
<organism evidence="3 4">
    <name type="scientific">Heliocybe sulcata</name>
    <dbReference type="NCBI Taxonomy" id="5364"/>
    <lineage>
        <taxon>Eukaryota</taxon>
        <taxon>Fungi</taxon>
        <taxon>Dikarya</taxon>
        <taxon>Basidiomycota</taxon>
        <taxon>Agaricomycotina</taxon>
        <taxon>Agaricomycetes</taxon>
        <taxon>Gloeophyllales</taxon>
        <taxon>Gloeophyllaceae</taxon>
        <taxon>Heliocybe</taxon>
    </lineage>
</organism>
<proteinExistence type="predicted"/>
<keyword evidence="4" id="KW-1185">Reference proteome</keyword>
<evidence type="ECO:0000313" key="3">
    <source>
        <dbReference type="EMBL" id="TFK54371.1"/>
    </source>
</evidence>